<reference evidence="2" key="1">
    <citation type="journal article" date="2020" name="Stud. Mycol.">
        <title>101 Dothideomycetes genomes: a test case for predicting lifestyles and emergence of pathogens.</title>
        <authorList>
            <person name="Haridas S."/>
            <person name="Albert R."/>
            <person name="Binder M."/>
            <person name="Bloem J."/>
            <person name="Labutti K."/>
            <person name="Salamov A."/>
            <person name="Andreopoulos B."/>
            <person name="Baker S."/>
            <person name="Barry K."/>
            <person name="Bills G."/>
            <person name="Bluhm B."/>
            <person name="Cannon C."/>
            <person name="Castanera R."/>
            <person name="Culley D."/>
            <person name="Daum C."/>
            <person name="Ezra D."/>
            <person name="Gonzalez J."/>
            <person name="Henrissat B."/>
            <person name="Kuo A."/>
            <person name="Liang C."/>
            <person name="Lipzen A."/>
            <person name="Lutzoni F."/>
            <person name="Magnuson J."/>
            <person name="Mondo S."/>
            <person name="Nolan M."/>
            <person name="Ohm R."/>
            <person name="Pangilinan J."/>
            <person name="Park H.-J."/>
            <person name="Ramirez L."/>
            <person name="Alfaro M."/>
            <person name="Sun H."/>
            <person name="Tritt A."/>
            <person name="Yoshinaga Y."/>
            <person name="Zwiers L.-H."/>
            <person name="Turgeon B."/>
            <person name="Goodwin S."/>
            <person name="Spatafora J."/>
            <person name="Crous P."/>
            <person name="Grigoriev I."/>
        </authorList>
    </citation>
    <scope>NUCLEOTIDE SEQUENCE</scope>
    <source>
        <strain evidence="2">CBS 675.92</strain>
    </source>
</reference>
<dbReference type="Proteomes" id="UP000800035">
    <property type="component" value="Unassembled WGS sequence"/>
</dbReference>
<accession>A0A6A5THP5</accession>
<feature type="compositionally biased region" description="Basic and acidic residues" evidence="1">
    <location>
        <begin position="122"/>
        <end position="136"/>
    </location>
</feature>
<evidence type="ECO:0000256" key="1">
    <source>
        <dbReference type="SAM" id="MobiDB-lite"/>
    </source>
</evidence>
<feature type="compositionally biased region" description="Polar residues" evidence="1">
    <location>
        <begin position="54"/>
        <end position="68"/>
    </location>
</feature>
<evidence type="ECO:0000313" key="2">
    <source>
        <dbReference type="EMBL" id="KAF1951654.1"/>
    </source>
</evidence>
<proteinExistence type="predicted"/>
<feature type="region of interest" description="Disordered" evidence="1">
    <location>
        <begin position="1"/>
        <end position="166"/>
    </location>
</feature>
<dbReference type="EMBL" id="ML977015">
    <property type="protein sequence ID" value="KAF1951654.1"/>
    <property type="molecule type" value="Genomic_DNA"/>
</dbReference>
<organism evidence="2 3">
    <name type="scientific">Byssothecium circinans</name>
    <dbReference type="NCBI Taxonomy" id="147558"/>
    <lineage>
        <taxon>Eukaryota</taxon>
        <taxon>Fungi</taxon>
        <taxon>Dikarya</taxon>
        <taxon>Ascomycota</taxon>
        <taxon>Pezizomycotina</taxon>
        <taxon>Dothideomycetes</taxon>
        <taxon>Pleosporomycetidae</taxon>
        <taxon>Pleosporales</taxon>
        <taxon>Massarineae</taxon>
        <taxon>Massarinaceae</taxon>
        <taxon>Byssothecium</taxon>
    </lineage>
</organism>
<feature type="compositionally biased region" description="Polar residues" evidence="1">
    <location>
        <begin position="149"/>
        <end position="158"/>
    </location>
</feature>
<evidence type="ECO:0000313" key="3">
    <source>
        <dbReference type="Proteomes" id="UP000800035"/>
    </source>
</evidence>
<dbReference type="AlphaFoldDB" id="A0A6A5THP5"/>
<gene>
    <name evidence="2" type="ORF">CC80DRAFT_519180</name>
</gene>
<name>A0A6A5THP5_9PLEO</name>
<protein>
    <submittedName>
        <fullName evidence="2">Uncharacterized protein</fullName>
    </submittedName>
</protein>
<sequence>MSSFTYHTSRVREIDPYDNDPYYSRPLTRSTSKRQRIDIYDDDHDDYPYSSSHAKSQALTIRQPSQLEKYNVWSYPKDSHSHRHHRHDSHAPSDDDDEDDSRTIRYKCITVRPSYSRHHSPIRSDPEEDRDREYQLKVKATFTRPKSSHGASSSSTQKAMHWPGDMFKRREKFEDERWETREKERGEVWWDEERPASREKTVRYRKVKRTRTDEWKPLSGFRRL</sequence>
<dbReference type="OrthoDB" id="3796623at2759"/>
<keyword evidence="3" id="KW-1185">Reference proteome</keyword>